<evidence type="ECO:0000256" key="5">
    <source>
        <dbReference type="ARBA" id="ARBA00022801"/>
    </source>
</evidence>
<sequence length="436" mass="46178">MDRSSQYQAQYQERQALPWKRSLARLAEVKKPQAFNMGINAGLGALLAVGLAGQAVAQQSAYGQCGGIGWSGATTCVSGYTCSFVNDYYSQCIPGSGGGGGGSPTTTAPPGNPTTSPGGKVKYAGVNIAGFDFGMVTSGTQDLNAIADQSSSGVQQMRHFVNDDKFNIFRLPVGWQYLTNGSPTGNLNAANLAKYDTFLQGCLSLGTYCIIDIHNYARYNGAVIGQGGPADDQFVALWTALASKYKSQSKVVFGVMNEPHDLTIGTWAQTVQKVVTAIRNAGATSQMILLPGTDYTSAANFVSNGSGPELLKVKNPDGGISGLIFDVHKYSDSDNSGTHVECTTNNIDNAFAPLATWLRSNRRQAFLSETGGGNVASCGTVICQQLDYINANNDVYLGWTSWSAGGFGSSYELNETPNGNTDTYIVSQCFAAKWKN</sequence>
<comment type="caution">
    <text evidence="10">The sequence shown here is derived from an EMBL/GenBank/DDBJ whole genome shotgun (WGS) entry which is preliminary data.</text>
</comment>
<evidence type="ECO:0000256" key="1">
    <source>
        <dbReference type="ARBA" id="ARBA00000966"/>
    </source>
</evidence>
<keyword evidence="5 7" id="KW-0378">Hydrolase</keyword>
<keyword evidence="4" id="KW-0732">Signal</keyword>
<evidence type="ECO:0000256" key="6">
    <source>
        <dbReference type="ARBA" id="ARBA00023295"/>
    </source>
</evidence>
<evidence type="ECO:0000256" key="3">
    <source>
        <dbReference type="ARBA" id="ARBA00012601"/>
    </source>
</evidence>
<evidence type="ECO:0000259" key="9">
    <source>
        <dbReference type="PROSITE" id="PS51164"/>
    </source>
</evidence>
<evidence type="ECO:0000256" key="8">
    <source>
        <dbReference type="SAM" id="MobiDB-lite"/>
    </source>
</evidence>
<dbReference type="SMART" id="SM00236">
    <property type="entry name" value="fCBD"/>
    <property type="match status" value="1"/>
</dbReference>
<dbReference type="PROSITE" id="PS00659">
    <property type="entry name" value="GLYCOSYL_HYDROL_F5"/>
    <property type="match status" value="1"/>
</dbReference>
<dbReference type="PROSITE" id="PS00562">
    <property type="entry name" value="CBM1_1"/>
    <property type="match status" value="1"/>
</dbReference>
<proteinExistence type="inferred from homology"/>
<feature type="region of interest" description="Disordered" evidence="8">
    <location>
        <begin position="99"/>
        <end position="119"/>
    </location>
</feature>
<dbReference type="InterPro" id="IPR018087">
    <property type="entry name" value="Glyco_hydro_5_CS"/>
</dbReference>
<dbReference type="EMBL" id="JAQQWI010000004">
    <property type="protein sequence ID" value="KAK8036524.1"/>
    <property type="molecule type" value="Genomic_DNA"/>
</dbReference>
<dbReference type="PANTHER" id="PTHR34142">
    <property type="entry name" value="ENDO-BETA-1,4-GLUCANASE A"/>
    <property type="match status" value="1"/>
</dbReference>
<name>A0ABR1SQA7_9PEZI</name>
<protein>
    <recommendedName>
        <fullName evidence="3">cellulase</fullName>
        <ecNumber evidence="3">3.2.1.4</ecNumber>
    </recommendedName>
</protein>
<feature type="domain" description="CBM1" evidence="9">
    <location>
        <begin position="57"/>
        <end position="93"/>
    </location>
</feature>
<feature type="compositionally biased region" description="Low complexity" evidence="8">
    <location>
        <begin position="104"/>
        <end position="119"/>
    </location>
</feature>
<organism evidence="10 11">
    <name type="scientific">Apiospora marii</name>
    <dbReference type="NCBI Taxonomy" id="335849"/>
    <lineage>
        <taxon>Eukaryota</taxon>
        <taxon>Fungi</taxon>
        <taxon>Dikarya</taxon>
        <taxon>Ascomycota</taxon>
        <taxon>Pezizomycotina</taxon>
        <taxon>Sordariomycetes</taxon>
        <taxon>Xylariomycetidae</taxon>
        <taxon>Amphisphaeriales</taxon>
        <taxon>Apiosporaceae</taxon>
        <taxon>Apiospora</taxon>
    </lineage>
</organism>
<dbReference type="InterPro" id="IPR017853">
    <property type="entry name" value="GH"/>
</dbReference>
<dbReference type="Proteomes" id="UP001396898">
    <property type="component" value="Unassembled WGS sequence"/>
</dbReference>
<comment type="similarity">
    <text evidence="2 7">Belongs to the glycosyl hydrolase 5 (cellulase A) family.</text>
</comment>
<dbReference type="SUPFAM" id="SSF57180">
    <property type="entry name" value="Cellulose-binding domain"/>
    <property type="match status" value="1"/>
</dbReference>
<dbReference type="InterPro" id="IPR000254">
    <property type="entry name" value="CBD"/>
</dbReference>
<gene>
    <name evidence="10" type="ORF">PG991_001661</name>
</gene>
<dbReference type="EC" id="3.2.1.4" evidence="3"/>
<reference evidence="10 11" key="1">
    <citation type="submission" date="2023-01" db="EMBL/GenBank/DDBJ databases">
        <title>Analysis of 21 Apiospora genomes using comparative genomics revels a genus with tremendous synthesis potential of carbohydrate active enzymes and secondary metabolites.</title>
        <authorList>
            <person name="Sorensen T."/>
        </authorList>
    </citation>
    <scope>NUCLEOTIDE SEQUENCE [LARGE SCALE GENOMIC DNA]</scope>
    <source>
        <strain evidence="10 11">CBS 20057</strain>
    </source>
</reference>
<evidence type="ECO:0000313" key="10">
    <source>
        <dbReference type="EMBL" id="KAK8036524.1"/>
    </source>
</evidence>
<keyword evidence="6 7" id="KW-0326">Glycosidase</keyword>
<dbReference type="InterPro" id="IPR001547">
    <property type="entry name" value="Glyco_hydro_5"/>
</dbReference>
<evidence type="ECO:0000256" key="4">
    <source>
        <dbReference type="ARBA" id="ARBA00022729"/>
    </source>
</evidence>
<keyword evidence="11" id="KW-1185">Reference proteome</keyword>
<dbReference type="Pfam" id="PF00734">
    <property type="entry name" value="CBM_1"/>
    <property type="match status" value="1"/>
</dbReference>
<comment type="catalytic activity">
    <reaction evidence="1">
        <text>Endohydrolysis of (1-&gt;4)-beta-D-glucosidic linkages in cellulose, lichenin and cereal beta-D-glucans.</text>
        <dbReference type="EC" id="3.2.1.4"/>
    </reaction>
</comment>
<dbReference type="Pfam" id="PF00150">
    <property type="entry name" value="Cellulase"/>
    <property type="match status" value="1"/>
</dbReference>
<dbReference type="SUPFAM" id="SSF51445">
    <property type="entry name" value="(Trans)glycosidases"/>
    <property type="match status" value="1"/>
</dbReference>
<dbReference type="InterPro" id="IPR035971">
    <property type="entry name" value="CBD_sf"/>
</dbReference>
<dbReference type="PROSITE" id="PS51164">
    <property type="entry name" value="CBM1_2"/>
    <property type="match status" value="1"/>
</dbReference>
<evidence type="ECO:0000256" key="2">
    <source>
        <dbReference type="ARBA" id="ARBA00005641"/>
    </source>
</evidence>
<dbReference type="Gene3D" id="3.20.20.80">
    <property type="entry name" value="Glycosidases"/>
    <property type="match status" value="1"/>
</dbReference>
<evidence type="ECO:0000256" key="7">
    <source>
        <dbReference type="RuleBase" id="RU361153"/>
    </source>
</evidence>
<evidence type="ECO:0000313" key="11">
    <source>
        <dbReference type="Proteomes" id="UP001396898"/>
    </source>
</evidence>
<accession>A0ABR1SQA7</accession>
<dbReference type="PANTHER" id="PTHR34142:SF5">
    <property type="entry name" value="CBM1 DOMAIN-CONTAINING PROTEIN"/>
    <property type="match status" value="1"/>
</dbReference>